<feature type="chain" id="PRO_5002970882" evidence="1">
    <location>
        <begin position="20"/>
        <end position="553"/>
    </location>
</feature>
<dbReference type="Proteomes" id="UP000002011">
    <property type="component" value="Chromosome"/>
</dbReference>
<dbReference type="HOGENOM" id="CLU_035227_1_0_10"/>
<dbReference type="STRING" id="471854.Dfer_0568"/>
<dbReference type="InterPro" id="IPR000601">
    <property type="entry name" value="PKD_dom"/>
</dbReference>
<dbReference type="KEGG" id="dfe:Dfer_0568"/>
<dbReference type="SUPFAM" id="SSF49299">
    <property type="entry name" value="PKD domain"/>
    <property type="match status" value="1"/>
</dbReference>
<dbReference type="PROSITE" id="PS51257">
    <property type="entry name" value="PROKAR_LIPOPROTEIN"/>
    <property type="match status" value="1"/>
</dbReference>
<evidence type="ECO:0000259" key="2">
    <source>
        <dbReference type="PROSITE" id="PS50093"/>
    </source>
</evidence>
<dbReference type="eggNOG" id="COG3291">
    <property type="taxonomic scope" value="Bacteria"/>
</dbReference>
<dbReference type="SUPFAM" id="SSF101898">
    <property type="entry name" value="NHL repeat"/>
    <property type="match status" value="1"/>
</dbReference>
<dbReference type="Gene3D" id="2.40.10.500">
    <property type="match status" value="1"/>
</dbReference>
<accession>C6W099</accession>
<dbReference type="Pfam" id="PF18911">
    <property type="entry name" value="PKD_4"/>
    <property type="match status" value="1"/>
</dbReference>
<dbReference type="InterPro" id="IPR013783">
    <property type="entry name" value="Ig-like_fold"/>
</dbReference>
<dbReference type="PANTHER" id="PTHR35580">
    <property type="entry name" value="CELL SURFACE GLYCOPROTEIN (S-LAYER PROTEIN)-LIKE PROTEIN"/>
    <property type="match status" value="1"/>
</dbReference>
<feature type="domain" description="PKD" evidence="2">
    <location>
        <begin position="59"/>
        <end position="106"/>
    </location>
</feature>
<dbReference type="InterPro" id="IPR035986">
    <property type="entry name" value="PKD_dom_sf"/>
</dbReference>
<reference evidence="3 4" key="1">
    <citation type="journal article" date="2009" name="Stand. Genomic Sci.">
        <title>Complete genome sequence of Dyadobacter fermentans type strain (NS114).</title>
        <authorList>
            <person name="Lang E."/>
            <person name="Lapidus A."/>
            <person name="Chertkov O."/>
            <person name="Brettin T."/>
            <person name="Detter J.C."/>
            <person name="Han C."/>
            <person name="Copeland A."/>
            <person name="Glavina Del Rio T."/>
            <person name="Nolan M."/>
            <person name="Chen F."/>
            <person name="Lucas S."/>
            <person name="Tice H."/>
            <person name="Cheng J.F."/>
            <person name="Land M."/>
            <person name="Hauser L."/>
            <person name="Chang Y.J."/>
            <person name="Jeffries C.D."/>
            <person name="Kopitz M."/>
            <person name="Bruce D."/>
            <person name="Goodwin L."/>
            <person name="Pitluck S."/>
            <person name="Ovchinnikova G."/>
            <person name="Pati A."/>
            <person name="Ivanova N."/>
            <person name="Mavrommatis K."/>
            <person name="Chen A."/>
            <person name="Palaniappan K."/>
            <person name="Chain P."/>
            <person name="Bristow J."/>
            <person name="Eisen J.A."/>
            <person name="Markowitz V."/>
            <person name="Hugenholtz P."/>
            <person name="Goker M."/>
            <person name="Rohde M."/>
            <person name="Kyrpides N.C."/>
            <person name="Klenk H.P."/>
        </authorList>
    </citation>
    <scope>NUCLEOTIDE SEQUENCE [LARGE SCALE GENOMIC DNA]</scope>
    <source>
        <strain evidence="4">ATCC 700827 / DSM 18053 / CIP 107007 / KCTC 52180 / NS114</strain>
    </source>
</reference>
<evidence type="ECO:0000313" key="4">
    <source>
        <dbReference type="Proteomes" id="UP000002011"/>
    </source>
</evidence>
<keyword evidence="4" id="KW-1185">Reference proteome</keyword>
<dbReference type="SMART" id="SM00089">
    <property type="entry name" value="PKD"/>
    <property type="match status" value="1"/>
</dbReference>
<dbReference type="AlphaFoldDB" id="C6W099"/>
<dbReference type="EMBL" id="CP001619">
    <property type="protein sequence ID" value="ACT91833.1"/>
    <property type="molecule type" value="Genomic_DNA"/>
</dbReference>
<dbReference type="PANTHER" id="PTHR35580:SF1">
    <property type="entry name" value="PHYTASE-LIKE DOMAIN-CONTAINING PROTEIN"/>
    <property type="match status" value="1"/>
</dbReference>
<sequence length="553" mass="59367">MHFMKRIFTYILLTSLAVACQVDMPQKPVSRFKFTPENGCKAPCSVTFTSEAENAANIQWDFGDGTPLQSGDSIPHDFETAGNYQVKLIVKGIDGGSNGSTRTVQIGAPSPEAFSISGGYNFPTDIIADSKGNIYVSGTAKGVVRFGNKKTLNSVAGSDDFFVAKYNSAGQCVWLYTDGSTGDDHANAIALDSAGHVYVTGFISGPLTRQSVTAKGGLDGFVAKIKPDGTTDWFKTFGGPQNDQGRALAFFEAAERPKIYLTGTVEGDNINTNIAFPGTMPQKADGRDGFLTILSALDGNFGSAHMMQGADIQAPETITVDVYGNAYIGGAFLQSIKFSNALSLKSVDSVDAFIAKWGLISGSFLWAKRIGSREVDFAYDIEIDKTYQNVYLTGMHSGDIEDMNLLSAGDENVYLGKWSTSDGRFLNARNGFNSGGKDYHGGIAKTANGNIVISGSFTGATGRFPMGDNLLVNSAGAADIILTEVDPVLLNRIDGKKPVRDGGPTEDRVNKICITNTGYVYVAGWFYDNSTFNEITLNGKHQERNTFIARYKL</sequence>
<name>C6W099_DYAFD</name>
<protein>
    <submittedName>
        <fullName evidence="3">PKD domain containing protein</fullName>
    </submittedName>
</protein>
<proteinExistence type="predicted"/>
<dbReference type="Gene3D" id="2.60.40.10">
    <property type="entry name" value="Immunoglobulins"/>
    <property type="match status" value="1"/>
</dbReference>
<evidence type="ECO:0000313" key="3">
    <source>
        <dbReference type="EMBL" id="ACT91833.1"/>
    </source>
</evidence>
<organism evidence="3 4">
    <name type="scientific">Dyadobacter fermentans (strain ATCC 700827 / DSM 18053 / CIP 107007 / KCTC 52180 / NS114)</name>
    <dbReference type="NCBI Taxonomy" id="471854"/>
    <lineage>
        <taxon>Bacteria</taxon>
        <taxon>Pseudomonadati</taxon>
        <taxon>Bacteroidota</taxon>
        <taxon>Cytophagia</taxon>
        <taxon>Cytophagales</taxon>
        <taxon>Spirosomataceae</taxon>
        <taxon>Dyadobacter</taxon>
    </lineage>
</organism>
<keyword evidence="1" id="KW-0732">Signal</keyword>
<dbReference type="InterPro" id="IPR052918">
    <property type="entry name" value="Motility_Chemotaxis_Reg"/>
</dbReference>
<dbReference type="PROSITE" id="PS50093">
    <property type="entry name" value="PKD"/>
    <property type="match status" value="1"/>
</dbReference>
<dbReference type="InterPro" id="IPR022409">
    <property type="entry name" value="PKD/Chitinase_dom"/>
</dbReference>
<dbReference type="CDD" id="cd00146">
    <property type="entry name" value="PKD"/>
    <property type="match status" value="1"/>
</dbReference>
<gene>
    <name evidence="3" type="ordered locus">Dfer_0568</name>
</gene>
<feature type="signal peptide" evidence="1">
    <location>
        <begin position="1"/>
        <end position="19"/>
    </location>
</feature>
<evidence type="ECO:0000256" key="1">
    <source>
        <dbReference type="SAM" id="SignalP"/>
    </source>
</evidence>